<feature type="transmembrane region" description="Helical" evidence="7">
    <location>
        <begin position="108"/>
        <end position="138"/>
    </location>
</feature>
<gene>
    <name evidence="9" type="ORF">UU16_C0034G0010</name>
</gene>
<evidence type="ECO:0000256" key="1">
    <source>
        <dbReference type="ARBA" id="ARBA00004651"/>
    </source>
</evidence>
<feature type="domain" description="Type II secretion system protein GspF" evidence="8">
    <location>
        <begin position="3"/>
        <end position="89"/>
    </location>
</feature>
<evidence type="ECO:0000256" key="5">
    <source>
        <dbReference type="ARBA" id="ARBA00022989"/>
    </source>
</evidence>
<evidence type="ECO:0000313" key="9">
    <source>
        <dbReference type="EMBL" id="KKR72976.1"/>
    </source>
</evidence>
<feature type="transmembrane region" description="Helical" evidence="7">
    <location>
        <begin position="66"/>
        <end position="88"/>
    </location>
</feature>
<evidence type="ECO:0000256" key="7">
    <source>
        <dbReference type="SAM" id="Phobius"/>
    </source>
</evidence>
<keyword evidence="5 7" id="KW-1133">Transmembrane helix</keyword>
<dbReference type="GO" id="GO:0005886">
    <property type="term" value="C:plasma membrane"/>
    <property type="evidence" value="ECO:0007669"/>
    <property type="project" value="UniProtKB-SubCell"/>
</dbReference>
<sequence>ETLRDDLTQGHQVNFTLAKFTNAFDKVTVNVVKASEEAGTLDITLKDLKASLQKQNEFNDKVRSALIYPVFIVGVFVLVLLVQLVYVIPKIAMVFKNLRVPLPLPTKILIAVSDFMLKNTIIFLFVLAGIILFFIFLYTKKKGFILNIFYSLPGVSGLVKLIDLTRFSRSLYLLLNSGLPIVAALDLTSEVVVRVQTQKIINKSKEMILGGKTFSDGLRTAKGYIPTIMIKLVETGEKTGSLDKSLADISEYFDYQVSTTLKTLTALLEPIMLVVIGVMVGGMMISIIAPIYGLISQVSPH</sequence>
<evidence type="ECO:0000313" key="10">
    <source>
        <dbReference type="Proteomes" id="UP000034013"/>
    </source>
</evidence>
<keyword evidence="4 7" id="KW-0812">Transmembrane</keyword>
<dbReference type="InterPro" id="IPR003004">
    <property type="entry name" value="GspF/PilC"/>
</dbReference>
<keyword evidence="3" id="KW-1003">Cell membrane</keyword>
<evidence type="ECO:0000256" key="4">
    <source>
        <dbReference type="ARBA" id="ARBA00022692"/>
    </source>
</evidence>
<dbReference type="PANTHER" id="PTHR30012">
    <property type="entry name" value="GENERAL SECRETION PATHWAY PROTEIN"/>
    <property type="match status" value="1"/>
</dbReference>
<dbReference type="InterPro" id="IPR018076">
    <property type="entry name" value="T2SS_GspF_dom"/>
</dbReference>
<feature type="transmembrane region" description="Helical" evidence="7">
    <location>
        <begin position="144"/>
        <end position="162"/>
    </location>
</feature>
<dbReference type="AlphaFoldDB" id="A0A0G0TDR5"/>
<dbReference type="Proteomes" id="UP000034013">
    <property type="component" value="Unassembled WGS sequence"/>
</dbReference>
<comment type="subcellular location">
    <subcellularLocation>
        <location evidence="1">Cell membrane</location>
        <topology evidence="1">Multi-pass membrane protein</topology>
    </subcellularLocation>
</comment>
<accession>A0A0G0TDR5</accession>
<feature type="non-terminal residue" evidence="9">
    <location>
        <position position="1"/>
    </location>
</feature>
<dbReference type="InterPro" id="IPR042094">
    <property type="entry name" value="T2SS_GspF_sf"/>
</dbReference>
<comment type="caution">
    <text evidence="9">The sequence shown here is derived from an EMBL/GenBank/DDBJ whole genome shotgun (WGS) entry which is preliminary data.</text>
</comment>
<dbReference type="PRINTS" id="PR00812">
    <property type="entry name" value="BCTERIALGSPF"/>
</dbReference>
<dbReference type="Pfam" id="PF00482">
    <property type="entry name" value="T2SSF"/>
    <property type="match status" value="2"/>
</dbReference>
<keyword evidence="6 7" id="KW-0472">Membrane</keyword>
<protein>
    <submittedName>
        <fullName evidence="9">Type II secretion system F domain protein</fullName>
    </submittedName>
</protein>
<dbReference type="Gene3D" id="1.20.81.30">
    <property type="entry name" value="Type II secretion system (T2SS), domain F"/>
    <property type="match status" value="2"/>
</dbReference>
<dbReference type="EMBL" id="LBZO01000034">
    <property type="protein sequence ID" value="KKR72976.1"/>
    <property type="molecule type" value="Genomic_DNA"/>
</dbReference>
<feature type="domain" description="Type II secretion system protein GspF" evidence="8">
    <location>
        <begin position="167"/>
        <end position="290"/>
    </location>
</feature>
<evidence type="ECO:0000256" key="6">
    <source>
        <dbReference type="ARBA" id="ARBA00023136"/>
    </source>
</evidence>
<evidence type="ECO:0000259" key="8">
    <source>
        <dbReference type="Pfam" id="PF00482"/>
    </source>
</evidence>
<feature type="transmembrane region" description="Helical" evidence="7">
    <location>
        <begin position="271"/>
        <end position="295"/>
    </location>
</feature>
<proteinExistence type="inferred from homology"/>
<comment type="similarity">
    <text evidence="2">Belongs to the GSP F family.</text>
</comment>
<evidence type="ECO:0000256" key="3">
    <source>
        <dbReference type="ARBA" id="ARBA00022475"/>
    </source>
</evidence>
<name>A0A0G0TDR5_9BACT</name>
<evidence type="ECO:0000256" key="2">
    <source>
        <dbReference type="ARBA" id="ARBA00005745"/>
    </source>
</evidence>
<organism evidence="9 10">
    <name type="scientific">Candidatus Woesebacteria bacterium GW2011_GWA2_40_7</name>
    <dbReference type="NCBI Taxonomy" id="1618562"/>
    <lineage>
        <taxon>Bacteria</taxon>
        <taxon>Candidatus Woeseibacteriota</taxon>
    </lineage>
</organism>
<reference evidence="9 10" key="1">
    <citation type="journal article" date="2015" name="Nature">
        <title>rRNA introns, odd ribosomes, and small enigmatic genomes across a large radiation of phyla.</title>
        <authorList>
            <person name="Brown C.T."/>
            <person name="Hug L.A."/>
            <person name="Thomas B.C."/>
            <person name="Sharon I."/>
            <person name="Castelle C.J."/>
            <person name="Singh A."/>
            <person name="Wilkins M.J."/>
            <person name="Williams K.H."/>
            <person name="Banfield J.F."/>
        </authorList>
    </citation>
    <scope>NUCLEOTIDE SEQUENCE [LARGE SCALE GENOMIC DNA]</scope>
</reference>
<dbReference type="PANTHER" id="PTHR30012:SF0">
    <property type="entry name" value="TYPE II SECRETION SYSTEM PROTEIN F-RELATED"/>
    <property type="match status" value="1"/>
</dbReference>